<dbReference type="InterPro" id="IPR036237">
    <property type="entry name" value="Xyl_isomerase-like_sf"/>
</dbReference>
<evidence type="ECO:0000313" key="2">
    <source>
        <dbReference type="Proteomes" id="UP000831880"/>
    </source>
</evidence>
<evidence type="ECO:0008006" key="3">
    <source>
        <dbReference type="Google" id="ProtNLM"/>
    </source>
</evidence>
<protein>
    <recommendedName>
        <fullName evidence="3">Sugar phosphate isomerase/epimerase</fullName>
    </recommendedName>
</protein>
<reference evidence="1 2" key="1">
    <citation type="submission" date="2022-04" db="EMBL/GenBank/DDBJ databases">
        <title>Halobacillus sp. isolated from saltern.</title>
        <authorList>
            <person name="Won M."/>
            <person name="Lee C.-M."/>
            <person name="Woen H.-Y."/>
            <person name="Kwon S.-W."/>
        </authorList>
    </citation>
    <scope>NUCLEOTIDE SEQUENCE [LARGE SCALE GENOMIC DNA]</scope>
    <source>
        <strain evidence="1 2">SSTM10-2</strain>
    </source>
</reference>
<dbReference type="Proteomes" id="UP000831880">
    <property type="component" value="Chromosome"/>
</dbReference>
<organism evidence="1 2">
    <name type="scientific">Halobacillus shinanisalinarum</name>
    <dbReference type="NCBI Taxonomy" id="2932258"/>
    <lineage>
        <taxon>Bacteria</taxon>
        <taxon>Bacillati</taxon>
        <taxon>Bacillota</taxon>
        <taxon>Bacilli</taxon>
        <taxon>Bacillales</taxon>
        <taxon>Bacillaceae</taxon>
        <taxon>Halobacillus</taxon>
    </lineage>
</organism>
<dbReference type="EMBL" id="CP095074">
    <property type="protein sequence ID" value="UOQ92255.1"/>
    <property type="molecule type" value="Genomic_DNA"/>
</dbReference>
<gene>
    <name evidence="1" type="ORF">MUO14_17465</name>
</gene>
<proteinExistence type="predicted"/>
<accession>A0ABY4GX13</accession>
<keyword evidence="2" id="KW-1185">Reference proteome</keyword>
<dbReference type="Gene3D" id="3.20.20.150">
    <property type="entry name" value="Divalent-metal-dependent TIM barrel enzymes"/>
    <property type="match status" value="1"/>
</dbReference>
<dbReference type="SUPFAM" id="SSF51658">
    <property type="entry name" value="Xylose isomerase-like"/>
    <property type="match status" value="1"/>
</dbReference>
<evidence type="ECO:0000313" key="1">
    <source>
        <dbReference type="EMBL" id="UOQ92255.1"/>
    </source>
</evidence>
<name>A0ABY4GX13_9BACI</name>
<sequence length="77" mass="8584">MKLATQNQSFFPEGIIEKFHYIKKLGFDAFEIDGKLLVDHKEEIKNAIDETGVVVNAACGDMTAGLVISQKRNVKMV</sequence>